<dbReference type="RefSeq" id="WP_068529211.1">
    <property type="nucleotide sequence ID" value="NZ_LVJH01000003.1"/>
</dbReference>
<proteinExistence type="predicted"/>
<reference evidence="2 3" key="1">
    <citation type="submission" date="2016-03" db="EMBL/GenBank/DDBJ databases">
        <title>Draft genome sequence of Paenibacillus glacialis DSM 22343.</title>
        <authorList>
            <person name="Shin S.-K."/>
            <person name="Yi H."/>
        </authorList>
    </citation>
    <scope>NUCLEOTIDE SEQUENCE [LARGE SCALE GENOMIC DNA]</scope>
    <source>
        <strain evidence="2 3">DSM 22343</strain>
    </source>
</reference>
<name>A0A168N7F4_9BACL</name>
<dbReference type="OrthoDB" id="1995036at2"/>
<evidence type="ECO:0000313" key="2">
    <source>
        <dbReference type="EMBL" id="OAB45482.1"/>
    </source>
</evidence>
<dbReference type="AlphaFoldDB" id="A0A168N7F4"/>
<dbReference type="Proteomes" id="UP000076967">
    <property type="component" value="Unassembled WGS sequence"/>
</dbReference>
<comment type="caution">
    <text evidence="2">The sequence shown here is derived from an EMBL/GenBank/DDBJ whole genome shotgun (WGS) entry which is preliminary data.</text>
</comment>
<evidence type="ECO:0000313" key="3">
    <source>
        <dbReference type="Proteomes" id="UP000076967"/>
    </source>
</evidence>
<organism evidence="2 3">
    <name type="scientific">Paenibacillus glacialis</name>
    <dbReference type="NCBI Taxonomy" id="494026"/>
    <lineage>
        <taxon>Bacteria</taxon>
        <taxon>Bacillati</taxon>
        <taxon>Bacillota</taxon>
        <taxon>Bacilli</taxon>
        <taxon>Bacillales</taxon>
        <taxon>Paenibacillaceae</taxon>
        <taxon>Paenibacillus</taxon>
    </lineage>
</organism>
<sequence length="327" mass="37643">MDDKLITEILEQYPIHVSSTAFIRHNENLTYKVTDELSGMSYLLRIHKSVISTMSGLQHTNEGLKIEMMLLNELSGTTDIMVQTPVRNSLGGWVTQVTEEGVVVHSTLLRWIEGRDIQKGEVISKEHITHLAEQVRNLHQFGRASGVSSSEFRPTYSDITENESMLKQLELGVSLGVFSVDDFIIVKKFFELLNARLETYPKTVNTWGIIHADINKGNLLITQHGIAIIDFCLFGYGYYLYDVAGSVLSFKPEDRLHFIAEYIDKSSTFTEKDMQLLEGFMILCIFGFYAFHMENEEQHAWMRERMPIFCKKYCQSYIDLQSIFYTL</sequence>
<protein>
    <recommendedName>
        <fullName evidence="1">Aminoglycoside phosphotransferase domain-containing protein</fullName>
    </recommendedName>
</protein>
<dbReference type="STRING" id="494026.PGLA_04315"/>
<dbReference type="Pfam" id="PF01636">
    <property type="entry name" value="APH"/>
    <property type="match status" value="1"/>
</dbReference>
<dbReference type="SUPFAM" id="SSF56112">
    <property type="entry name" value="Protein kinase-like (PK-like)"/>
    <property type="match status" value="1"/>
</dbReference>
<dbReference type="InterPro" id="IPR002575">
    <property type="entry name" value="Aminoglycoside_PTrfase"/>
</dbReference>
<accession>A0A168N7F4</accession>
<evidence type="ECO:0000259" key="1">
    <source>
        <dbReference type="Pfam" id="PF01636"/>
    </source>
</evidence>
<feature type="domain" description="Aminoglycoside phosphotransferase" evidence="1">
    <location>
        <begin position="26"/>
        <end position="267"/>
    </location>
</feature>
<dbReference type="EMBL" id="LVJH01000003">
    <property type="protein sequence ID" value="OAB45482.1"/>
    <property type="molecule type" value="Genomic_DNA"/>
</dbReference>
<keyword evidence="3" id="KW-1185">Reference proteome</keyword>
<dbReference type="Gene3D" id="3.90.1200.10">
    <property type="match status" value="1"/>
</dbReference>
<dbReference type="InterPro" id="IPR011009">
    <property type="entry name" value="Kinase-like_dom_sf"/>
</dbReference>
<gene>
    <name evidence="2" type="ORF">PGLA_04315</name>
</gene>